<dbReference type="EMBL" id="AP022579">
    <property type="protein sequence ID" value="BBX89966.1"/>
    <property type="molecule type" value="Genomic_DNA"/>
</dbReference>
<feature type="region of interest" description="Disordered" evidence="1">
    <location>
        <begin position="27"/>
        <end position="82"/>
    </location>
</feature>
<name>A0ABN5ZA95_9MYCO</name>
<dbReference type="Proteomes" id="UP000466683">
    <property type="component" value="Chromosome"/>
</dbReference>
<feature type="signal peptide" evidence="2">
    <location>
        <begin position="1"/>
        <end position="25"/>
    </location>
</feature>
<feature type="region of interest" description="Disordered" evidence="1">
    <location>
        <begin position="96"/>
        <end position="131"/>
    </location>
</feature>
<proteinExistence type="predicted"/>
<reference evidence="3 4" key="1">
    <citation type="journal article" date="2019" name="Emerg. Microbes Infect.">
        <title>Comprehensive subspecies identification of 175 nontuberculous mycobacteria species based on 7547 genomic profiles.</title>
        <authorList>
            <person name="Matsumoto Y."/>
            <person name="Kinjo T."/>
            <person name="Motooka D."/>
            <person name="Nabeya D."/>
            <person name="Jung N."/>
            <person name="Uechi K."/>
            <person name="Horii T."/>
            <person name="Iida T."/>
            <person name="Fujita J."/>
            <person name="Nakamura S."/>
        </authorList>
    </citation>
    <scope>NUCLEOTIDE SEQUENCE [LARGE SCALE GENOMIC DNA]</scope>
    <source>
        <strain evidence="3 4">JCM 15653</strain>
    </source>
</reference>
<keyword evidence="4" id="KW-1185">Reference proteome</keyword>
<evidence type="ECO:0000313" key="4">
    <source>
        <dbReference type="Proteomes" id="UP000466683"/>
    </source>
</evidence>
<sequence>MIKKLFVTAAAAAAISVPLAGVAWADPPTDPSSDGNGLGSGGIPRKVGDVTTAVGVNPNPGAPETPGATFNDAKDEFSGSTPDAYGQWVDKYIAPPLGLPSLGRTPPGMGTKALTPGCSHGKTAGGLKVCP</sequence>
<dbReference type="RefSeq" id="WP_133118301.1">
    <property type="nucleotide sequence ID" value="NZ_FUWC01000001.1"/>
</dbReference>
<keyword evidence="2" id="KW-0732">Signal</keyword>
<organism evidence="3 4">
    <name type="scientific">Mycolicibacterium boenickei</name>
    <dbReference type="NCBI Taxonomy" id="146017"/>
    <lineage>
        <taxon>Bacteria</taxon>
        <taxon>Bacillati</taxon>
        <taxon>Actinomycetota</taxon>
        <taxon>Actinomycetes</taxon>
        <taxon>Mycobacteriales</taxon>
        <taxon>Mycobacteriaceae</taxon>
        <taxon>Mycolicibacterium</taxon>
    </lineage>
</organism>
<feature type="chain" id="PRO_5046692297" evidence="2">
    <location>
        <begin position="26"/>
        <end position="131"/>
    </location>
</feature>
<gene>
    <name evidence="3" type="ORF">MBOE_16150</name>
</gene>
<evidence type="ECO:0000256" key="1">
    <source>
        <dbReference type="SAM" id="MobiDB-lite"/>
    </source>
</evidence>
<evidence type="ECO:0000256" key="2">
    <source>
        <dbReference type="SAM" id="SignalP"/>
    </source>
</evidence>
<evidence type="ECO:0000313" key="3">
    <source>
        <dbReference type="EMBL" id="BBX89966.1"/>
    </source>
</evidence>
<protein>
    <submittedName>
        <fullName evidence="3">Uncharacterized protein</fullName>
    </submittedName>
</protein>
<accession>A0ABN5ZA95</accession>